<evidence type="ECO:0000256" key="8">
    <source>
        <dbReference type="PROSITE-ProRule" id="PRU00027"/>
    </source>
</evidence>
<dbReference type="Gene3D" id="2.170.150.80">
    <property type="entry name" value="NAC domain"/>
    <property type="match status" value="1"/>
</dbReference>
<gene>
    <name evidence="11" type="ORF">PVAP13_3KG480900</name>
</gene>
<dbReference type="SUPFAM" id="SSF101941">
    <property type="entry name" value="NAC domain"/>
    <property type="match status" value="2"/>
</dbReference>
<dbReference type="GO" id="GO:0008270">
    <property type="term" value="F:zinc ion binding"/>
    <property type="evidence" value="ECO:0007669"/>
    <property type="project" value="UniProtKB-KW"/>
</dbReference>
<keyword evidence="2 8" id="KW-0863">Zinc-finger</keyword>
<protein>
    <recommendedName>
        <fullName evidence="13">BED-type domain-containing protein</fullName>
    </recommendedName>
</protein>
<evidence type="ECO:0000313" key="12">
    <source>
        <dbReference type="Proteomes" id="UP000823388"/>
    </source>
</evidence>
<name>A0A8T0V7G5_PANVG</name>
<keyword evidence="4" id="KW-0805">Transcription regulation</keyword>
<dbReference type="InterPro" id="IPR003441">
    <property type="entry name" value="NAC-dom"/>
</dbReference>
<dbReference type="SUPFAM" id="SSF57667">
    <property type="entry name" value="beta-beta-alpha zinc fingers"/>
    <property type="match status" value="1"/>
</dbReference>
<evidence type="ECO:0000259" key="9">
    <source>
        <dbReference type="PROSITE" id="PS50808"/>
    </source>
</evidence>
<dbReference type="GO" id="GO:0006355">
    <property type="term" value="P:regulation of DNA-templated transcription"/>
    <property type="evidence" value="ECO:0007669"/>
    <property type="project" value="InterPro"/>
</dbReference>
<evidence type="ECO:0000256" key="2">
    <source>
        <dbReference type="ARBA" id="ARBA00022771"/>
    </source>
</evidence>
<dbReference type="SMART" id="SM00614">
    <property type="entry name" value="ZnF_BED"/>
    <property type="match status" value="2"/>
</dbReference>
<feature type="domain" description="BED-type" evidence="9">
    <location>
        <begin position="483"/>
        <end position="539"/>
    </location>
</feature>
<dbReference type="OrthoDB" id="683736at2759"/>
<evidence type="ECO:0000259" key="10">
    <source>
        <dbReference type="PROSITE" id="PS51005"/>
    </source>
</evidence>
<evidence type="ECO:0000256" key="6">
    <source>
        <dbReference type="ARBA" id="ARBA00023163"/>
    </source>
</evidence>
<feature type="domain" description="BED-type" evidence="9">
    <location>
        <begin position="234"/>
        <end position="294"/>
    </location>
</feature>
<dbReference type="InterPro" id="IPR053031">
    <property type="entry name" value="Cuticle_assoc_protein"/>
</dbReference>
<comment type="caution">
    <text evidence="11">The sequence shown here is derived from an EMBL/GenBank/DDBJ whole genome shotgun (WGS) entry which is preliminary data.</text>
</comment>
<reference evidence="11" key="1">
    <citation type="submission" date="2020-05" db="EMBL/GenBank/DDBJ databases">
        <title>WGS assembly of Panicum virgatum.</title>
        <authorList>
            <person name="Lovell J.T."/>
            <person name="Jenkins J."/>
            <person name="Shu S."/>
            <person name="Juenger T.E."/>
            <person name="Schmutz J."/>
        </authorList>
    </citation>
    <scope>NUCLEOTIDE SEQUENCE</scope>
    <source>
        <strain evidence="11">AP13</strain>
    </source>
</reference>
<proteinExistence type="predicted"/>
<keyword evidence="6" id="KW-0804">Transcription</keyword>
<dbReference type="PANTHER" id="PTHR34396">
    <property type="entry name" value="OS03G0264950 PROTEIN-RELATED"/>
    <property type="match status" value="1"/>
</dbReference>
<dbReference type="EMBL" id="CM029041">
    <property type="protein sequence ID" value="KAG2630263.1"/>
    <property type="molecule type" value="Genomic_DNA"/>
</dbReference>
<keyword evidence="12" id="KW-1185">Reference proteome</keyword>
<dbReference type="InterPro" id="IPR036236">
    <property type="entry name" value="Znf_C2H2_sf"/>
</dbReference>
<sequence>MEADGAAAKLRIINDAVEEVRRRSVRERGWTIEQAMEDMRSGEWERRRRVYRSVQANARLAEVDPWDLPPRFTMPKEPGSSSLRTHSGYWKEKEDEFIGIRSEGGGQGSSSASGSPCYKGVRRTLEFYEHNDTKTDWVIHEYSDLDDYTFVQPGFCGDLQLHDDIVFRKVFKKTHTITDIVKLGQQRSPRAIDALICEMLSMSFEWMEKHTSGCEEAGFECREFPTPSADPDGESSDDVWQHFTRINTKHPDEMYAVCHHCDRVLKAPSKNGTSHLRRHRKTKTCTCNNNPSSTPEDLEILRKLRANRDLYKQGKMERCVESVVEPCDVPTAGYYTSLLSLKTHQGCWKEIKSNDKLIAIRIGQLPVPQYAGLKRTFQFHPDNGTKMDCIMLEYHLVDEYNTHDLLLEGIMVFRKVIQVFKDAIKELEKMWNGDDDDKECYIDEREEEVKACMSTLLHDCLPGEVPQGDQSGVRKRKRTGGTEGGSKVWLYFTKIYTTDPKKVYAVCHCCDRCYKGHSKNGTSHLKRHNETCSSKHRKV</sequence>
<dbReference type="Pfam" id="PF02892">
    <property type="entry name" value="zf-BED"/>
    <property type="match status" value="1"/>
</dbReference>
<feature type="domain" description="NAC" evidence="10">
    <location>
        <begin position="26"/>
        <end position="173"/>
    </location>
</feature>
<dbReference type="EMBL" id="CM029041">
    <property type="protein sequence ID" value="KAG2630265.1"/>
    <property type="molecule type" value="Genomic_DNA"/>
</dbReference>
<dbReference type="InterPro" id="IPR003656">
    <property type="entry name" value="Znf_BED"/>
</dbReference>
<keyword evidence="7" id="KW-0539">Nucleus</keyword>
<keyword evidence="5" id="KW-0238">DNA-binding</keyword>
<evidence type="ECO:0000256" key="4">
    <source>
        <dbReference type="ARBA" id="ARBA00023015"/>
    </source>
</evidence>
<dbReference type="PROSITE" id="PS50808">
    <property type="entry name" value="ZF_BED"/>
    <property type="match status" value="2"/>
</dbReference>
<organism evidence="11 12">
    <name type="scientific">Panicum virgatum</name>
    <name type="common">Blackwell switchgrass</name>
    <dbReference type="NCBI Taxonomy" id="38727"/>
    <lineage>
        <taxon>Eukaryota</taxon>
        <taxon>Viridiplantae</taxon>
        <taxon>Streptophyta</taxon>
        <taxon>Embryophyta</taxon>
        <taxon>Tracheophyta</taxon>
        <taxon>Spermatophyta</taxon>
        <taxon>Magnoliopsida</taxon>
        <taxon>Liliopsida</taxon>
        <taxon>Poales</taxon>
        <taxon>Poaceae</taxon>
        <taxon>PACMAD clade</taxon>
        <taxon>Panicoideae</taxon>
        <taxon>Panicodae</taxon>
        <taxon>Paniceae</taxon>
        <taxon>Panicinae</taxon>
        <taxon>Panicum</taxon>
        <taxon>Panicum sect. Hiantes</taxon>
    </lineage>
</organism>
<evidence type="ECO:0000313" key="11">
    <source>
        <dbReference type="EMBL" id="KAG2630265.1"/>
    </source>
</evidence>
<keyword evidence="3" id="KW-0862">Zinc</keyword>
<accession>A0A8T0V7G5</accession>
<evidence type="ECO:0000256" key="1">
    <source>
        <dbReference type="ARBA" id="ARBA00022723"/>
    </source>
</evidence>
<evidence type="ECO:0000256" key="5">
    <source>
        <dbReference type="ARBA" id="ARBA00023125"/>
    </source>
</evidence>
<dbReference type="GO" id="GO:0003677">
    <property type="term" value="F:DNA binding"/>
    <property type="evidence" value="ECO:0007669"/>
    <property type="project" value="UniProtKB-KW"/>
</dbReference>
<dbReference type="Proteomes" id="UP000823388">
    <property type="component" value="Chromosome 3K"/>
</dbReference>
<dbReference type="AlphaFoldDB" id="A0A8T0V7G5"/>
<evidence type="ECO:0008006" key="13">
    <source>
        <dbReference type="Google" id="ProtNLM"/>
    </source>
</evidence>
<evidence type="ECO:0000256" key="3">
    <source>
        <dbReference type="ARBA" id="ARBA00022833"/>
    </source>
</evidence>
<evidence type="ECO:0000256" key="7">
    <source>
        <dbReference type="ARBA" id="ARBA00023242"/>
    </source>
</evidence>
<dbReference type="InterPro" id="IPR036093">
    <property type="entry name" value="NAC_dom_sf"/>
</dbReference>
<dbReference type="EMBL" id="CM029041">
    <property type="protein sequence ID" value="KAG2630262.1"/>
    <property type="molecule type" value="Genomic_DNA"/>
</dbReference>
<dbReference type="PROSITE" id="PS51005">
    <property type="entry name" value="NAC"/>
    <property type="match status" value="1"/>
</dbReference>
<keyword evidence="1" id="KW-0479">Metal-binding</keyword>